<gene>
    <name evidence="3" type="ORF">CGLAU_02440</name>
</gene>
<name>A0A1Q2HUF8_9CORY</name>
<evidence type="ECO:0008006" key="5">
    <source>
        <dbReference type="Google" id="ProtNLM"/>
    </source>
</evidence>
<dbReference type="RefSeq" id="WP_332461819.1">
    <property type="nucleotide sequence ID" value="NZ_CALTZW010000009.1"/>
</dbReference>
<evidence type="ECO:0000256" key="2">
    <source>
        <dbReference type="SAM" id="Phobius"/>
    </source>
</evidence>
<proteinExistence type="predicted"/>
<dbReference type="Pfam" id="PF11222">
    <property type="entry name" value="DUF3017"/>
    <property type="match status" value="1"/>
</dbReference>
<keyword evidence="4" id="KW-1185">Reference proteome</keyword>
<organism evidence="3 4">
    <name type="scientific">Corynebacterium glaucum</name>
    <dbReference type="NCBI Taxonomy" id="187491"/>
    <lineage>
        <taxon>Bacteria</taxon>
        <taxon>Bacillati</taxon>
        <taxon>Actinomycetota</taxon>
        <taxon>Actinomycetes</taxon>
        <taxon>Mycobacteriales</taxon>
        <taxon>Corynebacteriaceae</taxon>
        <taxon>Corynebacterium</taxon>
    </lineage>
</organism>
<protein>
    <recommendedName>
        <fullName evidence="5">DUF3017 domain-containing protein</fullName>
    </recommendedName>
</protein>
<keyword evidence="2" id="KW-1133">Transmembrane helix</keyword>
<dbReference type="InterPro" id="IPR021385">
    <property type="entry name" value="DUF3017"/>
</dbReference>
<feature type="transmembrane region" description="Helical" evidence="2">
    <location>
        <begin position="48"/>
        <end position="67"/>
    </location>
</feature>
<keyword evidence="2" id="KW-0472">Membrane</keyword>
<reference evidence="3 4" key="1">
    <citation type="submission" date="2016-12" db="EMBL/GenBank/DDBJ databases">
        <authorList>
            <person name="Song W.-J."/>
            <person name="Kurnit D.M."/>
        </authorList>
    </citation>
    <scope>NUCLEOTIDE SEQUENCE [LARGE SCALE GENOMIC DNA]</scope>
    <source>
        <strain evidence="3 4">DSM 30827</strain>
    </source>
</reference>
<feature type="region of interest" description="Disordered" evidence="1">
    <location>
        <begin position="1"/>
        <end position="35"/>
    </location>
</feature>
<accession>A0A1Q2HUF8</accession>
<dbReference type="AlphaFoldDB" id="A0A1Q2HUF8"/>
<dbReference type="KEGG" id="cgv:CGLAU_02440"/>
<evidence type="ECO:0000256" key="1">
    <source>
        <dbReference type="SAM" id="MobiDB-lite"/>
    </source>
</evidence>
<sequence length="133" mass="14114">MPAVSEPPAPASVDASRESPASADAAPSGLNLDNPHDIGNRPSVLPVWVQWVMVALFAVGFVASGVFAATEHWRRATFTLGAVMVWVAVLRMTCDSKLIGLIAVRSRRFDALFCTGVGAAMMWLAWSVDSLGS</sequence>
<feature type="compositionally biased region" description="Pro residues" evidence="1">
    <location>
        <begin position="1"/>
        <end position="10"/>
    </location>
</feature>
<keyword evidence="2" id="KW-0812">Transmembrane</keyword>
<evidence type="ECO:0000313" key="3">
    <source>
        <dbReference type="EMBL" id="AQQ14473.1"/>
    </source>
</evidence>
<feature type="transmembrane region" description="Helical" evidence="2">
    <location>
        <begin position="111"/>
        <end position="128"/>
    </location>
</feature>
<dbReference type="EMBL" id="CP019688">
    <property type="protein sequence ID" value="AQQ14473.1"/>
    <property type="molecule type" value="Genomic_DNA"/>
</dbReference>
<evidence type="ECO:0000313" key="4">
    <source>
        <dbReference type="Proteomes" id="UP000217209"/>
    </source>
</evidence>
<dbReference type="Proteomes" id="UP000217209">
    <property type="component" value="Chromosome"/>
</dbReference>